<comment type="caution">
    <text evidence="1">The sequence shown here is derived from an EMBL/GenBank/DDBJ whole genome shotgun (WGS) entry which is preliminary data.</text>
</comment>
<keyword evidence="2" id="KW-1185">Reference proteome</keyword>
<gene>
    <name evidence="1" type="ORF">BON30_24310</name>
</gene>
<name>A0A1L9B7N4_9BACT</name>
<dbReference type="Proteomes" id="UP000182229">
    <property type="component" value="Unassembled WGS sequence"/>
</dbReference>
<reference evidence="1 2" key="2">
    <citation type="submission" date="2016-12" db="EMBL/GenBank/DDBJ databases">
        <title>Draft Genome Sequence of Cystobacter ferrugineus Strain Cbfe23.</title>
        <authorList>
            <person name="Akbar S."/>
            <person name="Dowd S.E."/>
            <person name="Stevens D.C."/>
        </authorList>
    </citation>
    <scope>NUCLEOTIDE SEQUENCE [LARGE SCALE GENOMIC DNA]</scope>
    <source>
        <strain evidence="1 2">Cbfe23</strain>
    </source>
</reference>
<evidence type="ECO:0000313" key="1">
    <source>
        <dbReference type="EMBL" id="OJH38267.1"/>
    </source>
</evidence>
<proteinExistence type="predicted"/>
<sequence>MLASVHLPEAEDQPMTELTVIDCAQPPPPNGEGTQLVSLSAELSLLEDALTAAANIAELLAMKSLPTDEAAAQAPIAINGVLVLVTARMTHLRRVLSCEADPRELLAAHNSVPENELGDPDVRLRPWTAGQRATHLTRLLAKAEAEARREGPTPPGP</sequence>
<evidence type="ECO:0000313" key="2">
    <source>
        <dbReference type="Proteomes" id="UP000182229"/>
    </source>
</evidence>
<protein>
    <submittedName>
        <fullName evidence="1">Uncharacterized protein</fullName>
    </submittedName>
</protein>
<reference evidence="2" key="1">
    <citation type="submission" date="2016-11" db="EMBL/GenBank/DDBJ databases">
        <authorList>
            <person name="Shukria A."/>
            <person name="Stevens D.C."/>
        </authorList>
    </citation>
    <scope>NUCLEOTIDE SEQUENCE [LARGE SCALE GENOMIC DNA]</scope>
    <source>
        <strain evidence="2">Cbfe23</strain>
    </source>
</reference>
<accession>A0A1L9B7N4</accession>
<organism evidence="1 2">
    <name type="scientific">Cystobacter ferrugineus</name>
    <dbReference type="NCBI Taxonomy" id="83449"/>
    <lineage>
        <taxon>Bacteria</taxon>
        <taxon>Pseudomonadati</taxon>
        <taxon>Myxococcota</taxon>
        <taxon>Myxococcia</taxon>
        <taxon>Myxococcales</taxon>
        <taxon>Cystobacterineae</taxon>
        <taxon>Archangiaceae</taxon>
        <taxon>Cystobacter</taxon>
    </lineage>
</organism>
<dbReference type="EMBL" id="MPIN01000006">
    <property type="protein sequence ID" value="OJH38267.1"/>
    <property type="molecule type" value="Genomic_DNA"/>
</dbReference>
<dbReference type="AlphaFoldDB" id="A0A1L9B7N4"/>